<evidence type="ECO:0000313" key="2">
    <source>
        <dbReference type="Proteomes" id="UP000000702"/>
    </source>
</evidence>
<organism evidence="1 2">
    <name type="scientific">Trypanosoma congolense (strain IL3000)</name>
    <dbReference type="NCBI Taxonomy" id="1068625"/>
    <lineage>
        <taxon>Eukaryota</taxon>
        <taxon>Discoba</taxon>
        <taxon>Euglenozoa</taxon>
        <taxon>Kinetoplastea</taxon>
        <taxon>Metakinetoplastina</taxon>
        <taxon>Trypanosomatida</taxon>
        <taxon>Trypanosomatidae</taxon>
        <taxon>Trypanosoma</taxon>
        <taxon>Nannomonas</taxon>
    </lineage>
</organism>
<reference evidence="2" key="1">
    <citation type="submission" date="2011-07" db="EMBL/GenBank/DDBJ databases">
        <title>Divergent evolution of antigenic variation in African trypanosomes.</title>
        <authorList>
            <person name="Jackson A.P."/>
            <person name="Berry A."/>
            <person name="Allison H.C."/>
            <person name="Burton P."/>
            <person name="Anderson J."/>
            <person name="Aslett M."/>
            <person name="Brown R."/>
            <person name="Corton N."/>
            <person name="Harris D."/>
            <person name="Hauser H."/>
            <person name="Gamble J."/>
            <person name="Gilderthorp R."/>
            <person name="McQuillan J."/>
            <person name="Quail M.A."/>
            <person name="Sanders M."/>
            <person name="Van Tonder A."/>
            <person name="Ginger M.L."/>
            <person name="Donelson J.E."/>
            <person name="Field M.C."/>
            <person name="Barry J.D."/>
            <person name="Berriman M."/>
            <person name="Hertz-Fowler C."/>
        </authorList>
    </citation>
    <scope>NUCLEOTIDE SEQUENCE [LARGE SCALE GENOMIC DNA]</scope>
    <source>
        <strain evidence="2">IL3000</strain>
    </source>
</reference>
<reference evidence="1 2" key="2">
    <citation type="journal article" date="2012" name="Proc. Natl. Acad. Sci. U.S.A.">
        <title>Antigenic diversity is generated by distinct evolutionary mechanisms in African trypanosome species.</title>
        <authorList>
            <person name="Jackson A.P."/>
            <person name="Berry A."/>
            <person name="Aslett M."/>
            <person name="Allison H.C."/>
            <person name="Burton P."/>
            <person name="Vavrova-Anderson J."/>
            <person name="Brown R."/>
            <person name="Browne H."/>
            <person name="Corton N."/>
            <person name="Hauser H."/>
            <person name="Gamble J."/>
            <person name="Gilderthorp R."/>
            <person name="Marcello L."/>
            <person name="McQuillan J."/>
            <person name="Otto T.D."/>
            <person name="Quail M.A."/>
            <person name="Sanders M.J."/>
            <person name="van Tonder A."/>
            <person name="Ginger M.L."/>
            <person name="Field M.C."/>
            <person name="Barry J.D."/>
            <person name="Hertz-Fowler C."/>
            <person name="Berriman M."/>
        </authorList>
    </citation>
    <scope>NUCLEOTIDE SEQUENCE [LARGE SCALE GENOMIC DNA]</scope>
    <source>
        <strain evidence="1 2">IL3000</strain>
    </source>
</reference>
<comment type="caution">
    <text evidence="1">The sequence shown here is derived from an EMBL/GenBank/DDBJ whole genome shotgun (WGS) entry which is preliminary data.</text>
</comment>
<keyword evidence="2" id="KW-1185">Reference proteome</keyword>
<dbReference type="Proteomes" id="UP000000702">
    <property type="component" value="Unassembled WGS sequence"/>
</dbReference>
<accession>F9W762</accession>
<evidence type="ECO:0000313" key="1">
    <source>
        <dbReference type="EMBL" id="CCD13027.1"/>
    </source>
</evidence>
<gene>
    <name evidence="1" type="ORF">TCIL3000_0_38430</name>
</gene>
<dbReference type="AlphaFoldDB" id="F9W762"/>
<dbReference type="EMBL" id="CAEQ01000991">
    <property type="protein sequence ID" value="CCD13027.1"/>
    <property type="molecule type" value="Genomic_DNA"/>
</dbReference>
<sequence length="137" mass="16050">MHKTMKMAVTTQMQKKWIFFFFFFLKGKKGTENKDTCRYNHKTDRKEHPLQQLQVQKDAHNQALVSCNTHAVRILVVIARPSIPLLSLLLRQTGSLRQRKRREAADTPPLPDHVCTRALRDNKTNQFLNFLLILLII</sequence>
<protein>
    <submittedName>
        <fullName evidence="1">Uncharacterized protein</fullName>
    </submittedName>
</protein>
<proteinExistence type="predicted"/>
<name>F9W762_TRYCI</name>